<organism evidence="1 2">
    <name type="scientific">Hypoxylon rubiginosum</name>
    <dbReference type="NCBI Taxonomy" id="110542"/>
    <lineage>
        <taxon>Eukaryota</taxon>
        <taxon>Fungi</taxon>
        <taxon>Dikarya</taxon>
        <taxon>Ascomycota</taxon>
        <taxon>Pezizomycotina</taxon>
        <taxon>Sordariomycetes</taxon>
        <taxon>Xylariomycetidae</taxon>
        <taxon>Xylariales</taxon>
        <taxon>Hypoxylaceae</taxon>
        <taxon>Hypoxylon</taxon>
    </lineage>
</organism>
<protein>
    <submittedName>
        <fullName evidence="1">Marvel domain-containing protein</fullName>
    </submittedName>
</protein>
<evidence type="ECO:0000313" key="2">
    <source>
        <dbReference type="Proteomes" id="UP001497700"/>
    </source>
</evidence>
<gene>
    <name evidence="1" type="ORF">F4820DRAFT_465212</name>
</gene>
<evidence type="ECO:0000313" key="1">
    <source>
        <dbReference type="EMBL" id="KAI4868750.1"/>
    </source>
</evidence>
<sequence length="182" mass="19516">MLRIATFALRGFLLLFGAVVLGVSVTVAKHQAIGMPPSETSFGSFCGAFGILISLIGFGALFFDKIPALVLMAADGLATAFYLAGAIALTLALKSVPSCTSKDDYNVAQRYLNKLLNGGCDYVQNKQPYCPNGYDDNELSSLCQRVQADYVFQYLAFIFGVAIIGMSFFLNRSGKGRSAAYV</sequence>
<dbReference type="EMBL" id="MU393435">
    <property type="protein sequence ID" value="KAI4868750.1"/>
    <property type="molecule type" value="Genomic_DNA"/>
</dbReference>
<comment type="caution">
    <text evidence="1">The sequence shown here is derived from an EMBL/GenBank/DDBJ whole genome shotgun (WGS) entry which is preliminary data.</text>
</comment>
<reference evidence="1 2" key="1">
    <citation type="journal article" date="2022" name="New Phytol.">
        <title>Ecological generalism drives hyperdiversity of secondary metabolite gene clusters in xylarialean endophytes.</title>
        <authorList>
            <person name="Franco M.E.E."/>
            <person name="Wisecaver J.H."/>
            <person name="Arnold A.E."/>
            <person name="Ju Y.M."/>
            <person name="Slot J.C."/>
            <person name="Ahrendt S."/>
            <person name="Moore L.P."/>
            <person name="Eastman K.E."/>
            <person name="Scott K."/>
            <person name="Konkel Z."/>
            <person name="Mondo S.J."/>
            <person name="Kuo A."/>
            <person name="Hayes R.D."/>
            <person name="Haridas S."/>
            <person name="Andreopoulos B."/>
            <person name="Riley R."/>
            <person name="LaButti K."/>
            <person name="Pangilinan J."/>
            <person name="Lipzen A."/>
            <person name="Amirebrahimi M."/>
            <person name="Yan J."/>
            <person name="Adam C."/>
            <person name="Keymanesh K."/>
            <person name="Ng V."/>
            <person name="Louie K."/>
            <person name="Northen T."/>
            <person name="Drula E."/>
            <person name="Henrissat B."/>
            <person name="Hsieh H.M."/>
            <person name="Youens-Clark K."/>
            <person name="Lutzoni F."/>
            <person name="Miadlikowska J."/>
            <person name="Eastwood D.C."/>
            <person name="Hamelin R.C."/>
            <person name="Grigoriev I.V."/>
            <person name="U'Ren J.M."/>
        </authorList>
    </citation>
    <scope>NUCLEOTIDE SEQUENCE [LARGE SCALE GENOMIC DNA]</scope>
    <source>
        <strain evidence="1 2">CBS 119005</strain>
    </source>
</reference>
<keyword evidence="2" id="KW-1185">Reference proteome</keyword>
<dbReference type="Proteomes" id="UP001497700">
    <property type="component" value="Unassembled WGS sequence"/>
</dbReference>
<name>A0ACB9ZAD1_9PEZI</name>
<accession>A0ACB9ZAD1</accession>
<proteinExistence type="predicted"/>